<accession>A0ABT9B7Q9</accession>
<protein>
    <recommendedName>
        <fullName evidence="3">Guanylate cyclase domain-containing protein</fullName>
    </recommendedName>
</protein>
<evidence type="ECO:0000313" key="1">
    <source>
        <dbReference type="EMBL" id="MDO7874312.1"/>
    </source>
</evidence>
<evidence type="ECO:0000313" key="2">
    <source>
        <dbReference type="Proteomes" id="UP001176429"/>
    </source>
</evidence>
<evidence type="ECO:0008006" key="3">
    <source>
        <dbReference type="Google" id="ProtNLM"/>
    </source>
</evidence>
<sequence length="297" mass="34150">MFILYFQASFQTFQPTSTDNMIDAPLHLVAFVDILGFSQIIQEFDKGETPAILEELKNALDPAVSLIKPNGFKFPGDNPFYDWKECLTAKLFSDCLCVAVPMTYKGYSFHEQLRMLYMYLSSYQSMLMEQGYLTRGGITIGSYYSDENMIFSGGLVEAYQLESKVAKFPRVILSERLREAVLAEQQLYAHLNRIMFVEDGDSQVFINHFNYNMLHSDYLDNELEQLLGPNGVISTSFLELDTNEKRRQLETVKGIYEGKQKAGLDARVAEKYQWILDFAEYELMGDNSRGFNSWPRA</sequence>
<dbReference type="EMBL" id="JAUQSY010000003">
    <property type="protein sequence ID" value="MDO7874312.1"/>
    <property type="molecule type" value="Genomic_DNA"/>
</dbReference>
<keyword evidence="2" id="KW-1185">Reference proteome</keyword>
<dbReference type="Proteomes" id="UP001176429">
    <property type="component" value="Unassembled WGS sequence"/>
</dbReference>
<organism evidence="1 2">
    <name type="scientific">Hymenobacter aranciens</name>
    <dbReference type="NCBI Taxonomy" id="3063996"/>
    <lineage>
        <taxon>Bacteria</taxon>
        <taxon>Pseudomonadati</taxon>
        <taxon>Bacteroidota</taxon>
        <taxon>Cytophagia</taxon>
        <taxon>Cytophagales</taxon>
        <taxon>Hymenobacteraceae</taxon>
        <taxon>Hymenobacter</taxon>
    </lineage>
</organism>
<comment type="caution">
    <text evidence="1">The sequence shown here is derived from an EMBL/GenBank/DDBJ whole genome shotgun (WGS) entry which is preliminary data.</text>
</comment>
<gene>
    <name evidence="1" type="ORF">Q5H93_06175</name>
</gene>
<reference evidence="1" key="1">
    <citation type="submission" date="2023-07" db="EMBL/GenBank/DDBJ databases">
        <authorList>
            <person name="Kim M.K."/>
        </authorList>
    </citation>
    <scope>NUCLEOTIDE SEQUENCE</scope>
    <source>
        <strain evidence="1">ASUV-10-1</strain>
    </source>
</reference>
<name>A0ABT9B7Q9_9BACT</name>
<dbReference type="RefSeq" id="WP_305005625.1">
    <property type="nucleotide sequence ID" value="NZ_JAUQSY010000003.1"/>
</dbReference>
<proteinExistence type="predicted"/>